<dbReference type="Gene3D" id="2.60.40.10">
    <property type="entry name" value="Immunoglobulins"/>
    <property type="match status" value="1"/>
</dbReference>
<protein>
    <submittedName>
        <fullName evidence="4">Alpha-amylase</fullName>
    </submittedName>
</protein>
<dbReference type="InterPro" id="IPR013783">
    <property type="entry name" value="Ig-like_fold"/>
</dbReference>
<name>A0A0L6TVK3_9FIRM</name>
<evidence type="ECO:0000259" key="3">
    <source>
        <dbReference type="SMART" id="SM00642"/>
    </source>
</evidence>
<gene>
    <name evidence="4" type="ORF">AKG39_18550</name>
</gene>
<dbReference type="Gene3D" id="3.20.20.80">
    <property type="entry name" value="Glycosidases"/>
    <property type="match status" value="1"/>
</dbReference>
<evidence type="ECO:0000313" key="4">
    <source>
        <dbReference type="EMBL" id="KNZ40288.1"/>
    </source>
</evidence>
<dbReference type="Proteomes" id="UP000036873">
    <property type="component" value="Unassembled WGS sequence"/>
</dbReference>
<accession>A0A0L6TVK3</accession>
<dbReference type="SUPFAM" id="SSF51445">
    <property type="entry name" value="(Trans)glycosidases"/>
    <property type="match status" value="1"/>
</dbReference>
<proteinExistence type="predicted"/>
<dbReference type="CDD" id="cd11338">
    <property type="entry name" value="AmyAc_CMD"/>
    <property type="match status" value="1"/>
</dbReference>
<dbReference type="RefSeq" id="WP_050741895.1">
    <property type="nucleotide sequence ID" value="NZ_RXYC01000012.1"/>
</dbReference>
<keyword evidence="1" id="KW-0378">Hydrolase</keyword>
<organism evidence="4 5">
    <name type="scientific">Acetobacterium bakii</name>
    <dbReference type="NCBI Taxonomy" id="52689"/>
    <lineage>
        <taxon>Bacteria</taxon>
        <taxon>Bacillati</taxon>
        <taxon>Bacillota</taxon>
        <taxon>Clostridia</taxon>
        <taxon>Eubacteriales</taxon>
        <taxon>Eubacteriaceae</taxon>
        <taxon>Acetobacterium</taxon>
    </lineage>
</organism>
<dbReference type="PANTHER" id="PTHR10357:SF210">
    <property type="entry name" value="MALTODEXTRIN GLUCOSIDASE"/>
    <property type="match status" value="1"/>
</dbReference>
<keyword evidence="2" id="KW-0326">Glycosidase</keyword>
<sequence length="628" mass="73296">MDFRHHSWDKAFRIPFGALPMGSTVTLKVCATNIYHLRLRTYTSDQEQWHIMIASEEPNYWETTLTLPEAAGILWYDFSFESNGRAYTYGTQSDHLGGEGQIYESSPPSYQITLYDPKRKSPKWYTQGIMYQIFPDRFNRGSDFNIDNFSPNALLHPNWNDSPHYFRGVDDKIDYWDFFGGTLTGITEKLDYLKSLNVTILYLNPIFKSPSNHRYDTGDYMTIDPVLGTLESFMTLATECKKRNIAIILDGVFSHTGDDSLYFNRFGNYPESGAFQSLESPYYPWYNFIQYPHKYSCWWGVDAMPNTNEMHPAFQDFIFKNKNSVIRYWMNAGASGWRLDVADELPDPFITGLKEAMLEQNQESILIGEVWEDASRKIAYDELRTYFSGHELDAVMNYPFREAFIDFLLGQKSAPQIQRLMMSLYEHYPKEQFMGNMNLIGSHDRRRILTVLGEADEYLKDTEREHFRLSESQYKLAKKRLKLLSLIQMTFPGVPCIYYGDEVGVQGFQDPYNRRTYPWGNEDNELLDWYRQITELHAKNSVLQRGSWQPYEAGDDLFVFERADNHDTCLCLFNRNSKAIHLYEDPRYIRCIGIDLLTNATVSLDTIVIEPLSYAIIAVKNKKELTLM</sequence>
<dbReference type="GO" id="GO:0016798">
    <property type="term" value="F:hydrolase activity, acting on glycosyl bonds"/>
    <property type="evidence" value="ECO:0007669"/>
    <property type="project" value="UniProtKB-KW"/>
</dbReference>
<evidence type="ECO:0000256" key="1">
    <source>
        <dbReference type="ARBA" id="ARBA00022801"/>
    </source>
</evidence>
<dbReference type="Pfam" id="PF00128">
    <property type="entry name" value="Alpha-amylase"/>
    <property type="match status" value="1"/>
</dbReference>
<dbReference type="InterPro" id="IPR045857">
    <property type="entry name" value="O16G_dom_2"/>
</dbReference>
<dbReference type="PATRIC" id="fig|52689.4.peg.3623"/>
<comment type="caution">
    <text evidence="4">The sequence shown here is derived from an EMBL/GenBank/DDBJ whole genome shotgun (WGS) entry which is preliminary data.</text>
</comment>
<dbReference type="Gene3D" id="3.90.400.10">
    <property type="entry name" value="Oligo-1,6-glucosidase, Domain 2"/>
    <property type="match status" value="1"/>
</dbReference>
<dbReference type="InterPro" id="IPR017853">
    <property type="entry name" value="GH"/>
</dbReference>
<dbReference type="PANTHER" id="PTHR10357">
    <property type="entry name" value="ALPHA-AMYLASE FAMILY MEMBER"/>
    <property type="match status" value="1"/>
</dbReference>
<keyword evidence="5" id="KW-1185">Reference proteome</keyword>
<dbReference type="SMART" id="SM00642">
    <property type="entry name" value="Aamy"/>
    <property type="match status" value="1"/>
</dbReference>
<evidence type="ECO:0000313" key="5">
    <source>
        <dbReference type="Proteomes" id="UP000036873"/>
    </source>
</evidence>
<dbReference type="AlphaFoldDB" id="A0A0L6TVK3"/>
<dbReference type="SUPFAM" id="SSF51011">
    <property type="entry name" value="Glycosyl hydrolase domain"/>
    <property type="match status" value="1"/>
</dbReference>
<reference evidence="5" key="1">
    <citation type="submission" date="2015-07" db="EMBL/GenBank/DDBJ databases">
        <title>Draft genome sequence of Acetobacterium bakii DSM 8293, a potential psychrophilic chemical producer through syngas fermentation.</title>
        <authorList>
            <person name="Song Y."/>
            <person name="Hwang S."/>
            <person name="Cho B.-K."/>
        </authorList>
    </citation>
    <scope>NUCLEOTIDE SEQUENCE [LARGE SCALE GENOMIC DNA]</scope>
    <source>
        <strain evidence="5">DSM 8239</strain>
    </source>
</reference>
<dbReference type="InterPro" id="IPR006047">
    <property type="entry name" value="GH13_cat_dom"/>
</dbReference>
<dbReference type="OrthoDB" id="9805159at2"/>
<evidence type="ECO:0000256" key="2">
    <source>
        <dbReference type="ARBA" id="ARBA00023295"/>
    </source>
</evidence>
<dbReference type="EMBL" id="LGYO01000069">
    <property type="protein sequence ID" value="KNZ40288.1"/>
    <property type="molecule type" value="Genomic_DNA"/>
</dbReference>
<dbReference type="STRING" id="52689.AKG39_18550"/>
<feature type="domain" description="Glycosyl hydrolase family 13 catalytic" evidence="3">
    <location>
        <begin position="132"/>
        <end position="537"/>
    </location>
</feature>
<dbReference type="GO" id="GO:0005975">
    <property type="term" value="P:carbohydrate metabolic process"/>
    <property type="evidence" value="ECO:0007669"/>
    <property type="project" value="InterPro"/>
</dbReference>